<dbReference type="Pfam" id="PF02913">
    <property type="entry name" value="FAD-oxidase_C"/>
    <property type="match status" value="1"/>
</dbReference>
<dbReference type="GO" id="GO:0050660">
    <property type="term" value="F:flavin adenine dinucleotide binding"/>
    <property type="evidence" value="ECO:0007669"/>
    <property type="project" value="InterPro"/>
</dbReference>
<keyword evidence="1" id="KW-0285">Flavoprotein</keyword>
<name>A0A150TEQ9_SORCE</name>
<evidence type="ECO:0000259" key="3">
    <source>
        <dbReference type="Pfam" id="PF02913"/>
    </source>
</evidence>
<dbReference type="SUPFAM" id="SSF55103">
    <property type="entry name" value="FAD-linked oxidases, C-terminal domain"/>
    <property type="match status" value="1"/>
</dbReference>
<gene>
    <name evidence="4" type="ORF">BE21_53330</name>
</gene>
<dbReference type="EMBL" id="JEME01002802">
    <property type="protein sequence ID" value="KYG03106.1"/>
    <property type="molecule type" value="Genomic_DNA"/>
</dbReference>
<evidence type="ECO:0000313" key="4">
    <source>
        <dbReference type="EMBL" id="KYG03106.1"/>
    </source>
</evidence>
<keyword evidence="2" id="KW-0274">FAD</keyword>
<evidence type="ECO:0000256" key="2">
    <source>
        <dbReference type="ARBA" id="ARBA00022827"/>
    </source>
</evidence>
<organism evidence="4 5">
    <name type="scientific">Sorangium cellulosum</name>
    <name type="common">Polyangium cellulosum</name>
    <dbReference type="NCBI Taxonomy" id="56"/>
    <lineage>
        <taxon>Bacteria</taxon>
        <taxon>Pseudomonadati</taxon>
        <taxon>Myxococcota</taxon>
        <taxon>Polyangia</taxon>
        <taxon>Polyangiales</taxon>
        <taxon>Polyangiaceae</taxon>
        <taxon>Sorangium</taxon>
    </lineage>
</organism>
<evidence type="ECO:0000256" key="1">
    <source>
        <dbReference type="ARBA" id="ARBA00022630"/>
    </source>
</evidence>
<feature type="domain" description="FAD-binding oxidoreductase/transferase type 4 C-terminal" evidence="3">
    <location>
        <begin position="2"/>
        <end position="52"/>
    </location>
</feature>
<dbReference type="Gene3D" id="3.30.70.2740">
    <property type="match status" value="1"/>
</dbReference>
<evidence type="ECO:0000313" key="5">
    <source>
        <dbReference type="Proteomes" id="UP000075502"/>
    </source>
</evidence>
<accession>A0A150TEQ9</accession>
<reference evidence="4 5" key="1">
    <citation type="submission" date="2014-02" db="EMBL/GenBank/DDBJ databases">
        <title>The small core and large imbalanced accessory genome model reveals a collaborative survival strategy of Sorangium cellulosum strains in nature.</title>
        <authorList>
            <person name="Han K."/>
            <person name="Peng R."/>
            <person name="Blom J."/>
            <person name="Li Y.-Z."/>
        </authorList>
    </citation>
    <scope>NUCLEOTIDE SEQUENCE [LARGE SCALE GENOMIC DNA]</scope>
    <source>
        <strain evidence="4 5">So0007-03</strain>
    </source>
</reference>
<dbReference type="InterPro" id="IPR004113">
    <property type="entry name" value="FAD-bd_oxidored_4_C"/>
</dbReference>
<dbReference type="Proteomes" id="UP000075502">
    <property type="component" value="Unassembled WGS sequence"/>
</dbReference>
<dbReference type="AlphaFoldDB" id="A0A150TEQ9"/>
<protein>
    <recommendedName>
        <fullName evidence="3">FAD-binding oxidoreductase/transferase type 4 C-terminal domain-containing protein</fullName>
    </recommendedName>
</protein>
<comment type="caution">
    <text evidence="4">The sequence shown here is derived from an EMBL/GenBank/DDBJ whole genome shotgun (WGS) entry which is preliminary data.</text>
</comment>
<sequence>MLVDDVAVPLPLLPEVLRRIEAIADETQTTVGTVARAGDGDLHPIVVFDRHDLCSSSWRIFSR</sequence>
<dbReference type="InterPro" id="IPR016164">
    <property type="entry name" value="FAD-linked_Oxase-like_C"/>
</dbReference>
<dbReference type="GO" id="GO:0003824">
    <property type="term" value="F:catalytic activity"/>
    <property type="evidence" value="ECO:0007669"/>
    <property type="project" value="InterPro"/>
</dbReference>
<proteinExistence type="predicted"/>